<name>A0A381ZTN8_9ZZZZ</name>
<accession>A0A381ZTN8</accession>
<dbReference type="Pfam" id="PF20434">
    <property type="entry name" value="BD-FAE"/>
    <property type="match status" value="1"/>
</dbReference>
<dbReference type="Gene3D" id="3.40.50.1820">
    <property type="entry name" value="alpha/beta hydrolase"/>
    <property type="match status" value="1"/>
</dbReference>
<organism evidence="3">
    <name type="scientific">marine metagenome</name>
    <dbReference type="NCBI Taxonomy" id="408172"/>
    <lineage>
        <taxon>unclassified sequences</taxon>
        <taxon>metagenomes</taxon>
        <taxon>ecological metagenomes</taxon>
    </lineage>
</organism>
<dbReference type="GO" id="GO:0016787">
    <property type="term" value="F:hydrolase activity"/>
    <property type="evidence" value="ECO:0007669"/>
    <property type="project" value="UniProtKB-KW"/>
</dbReference>
<evidence type="ECO:0000256" key="1">
    <source>
        <dbReference type="ARBA" id="ARBA00022801"/>
    </source>
</evidence>
<sequence length="288" mass="31934">MNIYRGYDQAGLDEQYNNQRTVSDYTVYVQRYERMSAKVRTTLEIQPDLAYGEHPDELLDLYPAKDDNAPVQVFIHGGGWRQLSKDVSAFPAEAFVAAGVVFVTVGFSLIPAVRLETIVAQIRKSVAWLFANVAHFGGNPNRIHVCGHSSGAHLAGMLMSDNWQEACEVPADVVKSGLLVSGLCDLEPVRLSYRNEHLELDRPAVRGNSLLYNLPKSGMPLIVAYGQHETDEFKRQSRTLFEAWQGIGGSCTSLQIDGRNHFDVILDLADRDEVLAQLALSLIRNSAS</sequence>
<dbReference type="PANTHER" id="PTHR48081">
    <property type="entry name" value="AB HYDROLASE SUPERFAMILY PROTEIN C4A8.06C"/>
    <property type="match status" value="1"/>
</dbReference>
<dbReference type="EMBL" id="UINC01022570">
    <property type="protein sequence ID" value="SVA92474.1"/>
    <property type="molecule type" value="Genomic_DNA"/>
</dbReference>
<dbReference type="PANTHER" id="PTHR48081:SF33">
    <property type="entry name" value="KYNURENINE FORMAMIDASE"/>
    <property type="match status" value="1"/>
</dbReference>
<dbReference type="AlphaFoldDB" id="A0A381ZTN8"/>
<proteinExistence type="predicted"/>
<dbReference type="InterPro" id="IPR029058">
    <property type="entry name" value="AB_hydrolase_fold"/>
</dbReference>
<gene>
    <name evidence="3" type="ORF">METZ01_LOCUS145328</name>
</gene>
<reference evidence="3" key="1">
    <citation type="submission" date="2018-05" db="EMBL/GenBank/DDBJ databases">
        <authorList>
            <person name="Lanie J.A."/>
            <person name="Ng W.-L."/>
            <person name="Kazmierczak K.M."/>
            <person name="Andrzejewski T.M."/>
            <person name="Davidsen T.M."/>
            <person name="Wayne K.J."/>
            <person name="Tettelin H."/>
            <person name="Glass J.I."/>
            <person name="Rusch D."/>
            <person name="Podicherti R."/>
            <person name="Tsui H.-C.T."/>
            <person name="Winkler M.E."/>
        </authorList>
    </citation>
    <scope>NUCLEOTIDE SEQUENCE</scope>
</reference>
<evidence type="ECO:0000259" key="2">
    <source>
        <dbReference type="Pfam" id="PF20434"/>
    </source>
</evidence>
<dbReference type="InterPro" id="IPR050300">
    <property type="entry name" value="GDXG_lipolytic_enzyme"/>
</dbReference>
<dbReference type="InterPro" id="IPR019826">
    <property type="entry name" value="Carboxylesterase_B_AS"/>
</dbReference>
<protein>
    <recommendedName>
        <fullName evidence="2">BD-FAE-like domain-containing protein</fullName>
    </recommendedName>
</protein>
<evidence type="ECO:0000313" key="3">
    <source>
        <dbReference type="EMBL" id="SVA92474.1"/>
    </source>
</evidence>
<keyword evidence="1" id="KW-0378">Hydrolase</keyword>
<feature type="domain" description="BD-FAE-like" evidence="2">
    <location>
        <begin position="59"/>
        <end position="162"/>
    </location>
</feature>
<dbReference type="InterPro" id="IPR049492">
    <property type="entry name" value="BD-FAE-like_dom"/>
</dbReference>
<dbReference type="PROSITE" id="PS00122">
    <property type="entry name" value="CARBOXYLESTERASE_B_1"/>
    <property type="match status" value="1"/>
</dbReference>
<dbReference type="SUPFAM" id="SSF53474">
    <property type="entry name" value="alpha/beta-Hydrolases"/>
    <property type="match status" value="1"/>
</dbReference>